<dbReference type="Gene3D" id="2.60.120.10">
    <property type="entry name" value="Jelly Rolls"/>
    <property type="match status" value="1"/>
</dbReference>
<dbReference type="EMBL" id="CAKKLH010000079">
    <property type="protein sequence ID" value="CAH0102370.1"/>
    <property type="molecule type" value="Genomic_DNA"/>
</dbReference>
<evidence type="ECO:0000256" key="1">
    <source>
        <dbReference type="ARBA" id="ARBA00004141"/>
    </source>
</evidence>
<evidence type="ECO:0000256" key="3">
    <source>
        <dbReference type="ARBA" id="ARBA00022692"/>
    </source>
</evidence>
<evidence type="ECO:0000256" key="5">
    <source>
        <dbReference type="ARBA" id="ARBA00023136"/>
    </source>
</evidence>
<comment type="caution">
    <text evidence="9">The sequence shown here is derived from an EMBL/GenBank/DDBJ whole genome shotgun (WGS) entry which is preliminary data.</text>
</comment>
<keyword evidence="4 7" id="KW-1133">Transmembrane helix</keyword>
<dbReference type="AlphaFoldDB" id="A0A8J2RMG5"/>
<dbReference type="GO" id="GO:0051146">
    <property type="term" value="P:striated muscle cell differentiation"/>
    <property type="evidence" value="ECO:0007669"/>
    <property type="project" value="TreeGrafter"/>
</dbReference>
<dbReference type="InterPro" id="IPR018490">
    <property type="entry name" value="cNMP-bd_dom_sf"/>
</dbReference>
<feature type="compositionally biased region" description="Basic and acidic residues" evidence="6">
    <location>
        <begin position="381"/>
        <end position="397"/>
    </location>
</feature>
<dbReference type="Proteomes" id="UP000789390">
    <property type="component" value="Unassembled WGS sequence"/>
</dbReference>
<dbReference type="InterPro" id="IPR014710">
    <property type="entry name" value="RmlC-like_jellyroll"/>
</dbReference>
<comment type="subcellular location">
    <subcellularLocation>
        <location evidence="1">Membrane</location>
        <topology evidence="1">Multi-pass membrane protein</topology>
    </subcellularLocation>
</comment>
<keyword evidence="10" id="KW-1185">Reference proteome</keyword>
<feature type="transmembrane region" description="Helical" evidence="7">
    <location>
        <begin position="170"/>
        <end position="187"/>
    </location>
</feature>
<dbReference type="PANTHER" id="PTHR12101">
    <property type="entry name" value="POPEYE DOMAIN CONTAINING PROTEIN"/>
    <property type="match status" value="1"/>
</dbReference>
<feature type="region of interest" description="Disordered" evidence="6">
    <location>
        <begin position="380"/>
        <end position="405"/>
    </location>
</feature>
<evidence type="ECO:0000259" key="8">
    <source>
        <dbReference type="Pfam" id="PF04831"/>
    </source>
</evidence>
<feature type="domain" description="POPDC1-3" evidence="8">
    <location>
        <begin position="141"/>
        <end position="358"/>
    </location>
</feature>
<keyword evidence="5 7" id="KW-0472">Membrane</keyword>
<dbReference type="GO" id="GO:0030552">
    <property type="term" value="F:cAMP binding"/>
    <property type="evidence" value="ECO:0007669"/>
    <property type="project" value="TreeGrafter"/>
</dbReference>
<dbReference type="GO" id="GO:0042391">
    <property type="term" value="P:regulation of membrane potential"/>
    <property type="evidence" value="ECO:0007669"/>
    <property type="project" value="TreeGrafter"/>
</dbReference>
<evidence type="ECO:0000313" key="10">
    <source>
        <dbReference type="Proteomes" id="UP000789390"/>
    </source>
</evidence>
<dbReference type="InterPro" id="IPR055272">
    <property type="entry name" value="POPDC1-3_dom"/>
</dbReference>
<feature type="transmembrane region" description="Helical" evidence="7">
    <location>
        <begin position="14"/>
        <end position="38"/>
    </location>
</feature>
<evidence type="ECO:0000256" key="4">
    <source>
        <dbReference type="ARBA" id="ARBA00022989"/>
    </source>
</evidence>
<dbReference type="Pfam" id="PF04831">
    <property type="entry name" value="POPDC1-3"/>
    <property type="match status" value="1"/>
</dbReference>
<dbReference type="OrthoDB" id="425611at2759"/>
<evidence type="ECO:0000256" key="2">
    <source>
        <dbReference type="ARBA" id="ARBA00007146"/>
    </source>
</evidence>
<evidence type="ECO:0000313" key="9">
    <source>
        <dbReference type="EMBL" id="CAH0102370.1"/>
    </source>
</evidence>
<sequence length="444" mass="50987">MENERKKKENRKMWLFYCQFCKLISQLFTLLTILSVVINVDAGASRKTGIDQSNSTTLNESKVRQIIVKEEFLHSETDGLKTNRFPDDQEWVYSNGESLDRQINSSLSDSTIQDVWSNPSVNWSVVWPYLNTGCLEWLPINHFYFQLANVFLFLSYLAPAGLYGLIYLRLMLAIGSAFLSIWGWIIICAFDTFLWNAIFFLINAVHAVVLIFSLKPMALDEQVEQVYRDIFRPLKVSKQQFKQVAKCVKSIRPLKRGEYFAVEQETEIETLSLLLSGIMFVIENGKTLYVLSPMQFLDSAEWFEDSGDHFYQGSIQACEESRVLLLHRDKLQSILKKDLFMQSVFHQILGRDVVRKLSESIRNSKIVKPKVGHETNGSIIETEKSPNAKPSGKENTTRCEPPTTISSVPEQLSLLNERVAKNVTYSKNNIGQFPWQHTVSISQH</sequence>
<protein>
    <recommendedName>
        <fullName evidence="8">POPDC1-3 domain-containing protein</fullName>
    </recommendedName>
</protein>
<dbReference type="GO" id="GO:0007507">
    <property type="term" value="P:heart development"/>
    <property type="evidence" value="ECO:0007669"/>
    <property type="project" value="TreeGrafter"/>
</dbReference>
<dbReference type="SUPFAM" id="SSF51206">
    <property type="entry name" value="cAMP-binding domain-like"/>
    <property type="match status" value="1"/>
</dbReference>
<feature type="transmembrane region" description="Helical" evidence="7">
    <location>
        <begin position="143"/>
        <end position="163"/>
    </location>
</feature>
<dbReference type="InterPro" id="IPR006916">
    <property type="entry name" value="POPDC1-3"/>
</dbReference>
<gene>
    <name evidence="9" type="ORF">DGAL_LOCUS4766</name>
</gene>
<organism evidence="9 10">
    <name type="scientific">Daphnia galeata</name>
    <dbReference type="NCBI Taxonomy" id="27404"/>
    <lineage>
        <taxon>Eukaryota</taxon>
        <taxon>Metazoa</taxon>
        <taxon>Ecdysozoa</taxon>
        <taxon>Arthropoda</taxon>
        <taxon>Crustacea</taxon>
        <taxon>Branchiopoda</taxon>
        <taxon>Diplostraca</taxon>
        <taxon>Cladocera</taxon>
        <taxon>Anomopoda</taxon>
        <taxon>Daphniidae</taxon>
        <taxon>Daphnia</taxon>
    </lineage>
</organism>
<evidence type="ECO:0000256" key="6">
    <source>
        <dbReference type="SAM" id="MobiDB-lite"/>
    </source>
</evidence>
<dbReference type="GO" id="GO:0042383">
    <property type="term" value="C:sarcolemma"/>
    <property type="evidence" value="ECO:0007669"/>
    <property type="project" value="TreeGrafter"/>
</dbReference>
<proteinExistence type="inferred from homology"/>
<feature type="transmembrane region" description="Helical" evidence="7">
    <location>
        <begin position="193"/>
        <end position="214"/>
    </location>
</feature>
<accession>A0A8J2RMG5</accession>
<reference evidence="9" key="1">
    <citation type="submission" date="2021-11" db="EMBL/GenBank/DDBJ databases">
        <authorList>
            <person name="Schell T."/>
        </authorList>
    </citation>
    <scope>NUCLEOTIDE SEQUENCE</scope>
    <source>
        <strain evidence="9">M5</strain>
    </source>
</reference>
<dbReference type="PANTHER" id="PTHR12101:SF1">
    <property type="entry name" value="BVES"/>
    <property type="match status" value="1"/>
</dbReference>
<evidence type="ECO:0000256" key="7">
    <source>
        <dbReference type="SAM" id="Phobius"/>
    </source>
</evidence>
<comment type="similarity">
    <text evidence="2">Belongs to the popeye family.</text>
</comment>
<name>A0A8J2RMG5_9CRUS</name>
<dbReference type="FunFam" id="2.60.120.10:FF:000206">
    <property type="entry name" value="Blood vessel epicardial substance"/>
    <property type="match status" value="1"/>
</dbReference>
<keyword evidence="3 7" id="KW-0812">Transmembrane</keyword>